<dbReference type="AlphaFoldDB" id="A0A1I7WPD6"/>
<proteinExistence type="predicted"/>
<keyword evidence="1" id="KW-1185">Reference proteome</keyword>
<protein>
    <submittedName>
        <fullName evidence="2">YdeI/OmpD-associated family protein</fullName>
    </submittedName>
</protein>
<sequence length="86" mass="9782">MSLTNDFPDFEMATIQKETLAVGDNQKYKKVRNKMQDSGKRNLLLVQAHLKSGAIRSIAIHAAIKKTENDKALDEQRKQSIEKLQN</sequence>
<dbReference type="WBParaSite" id="Hba_07019">
    <property type="protein sequence ID" value="Hba_07019"/>
    <property type="gene ID" value="Hba_07019"/>
</dbReference>
<reference evidence="2" key="1">
    <citation type="submission" date="2016-11" db="UniProtKB">
        <authorList>
            <consortium name="WormBaseParasite"/>
        </authorList>
    </citation>
    <scope>IDENTIFICATION</scope>
</reference>
<accession>A0A1I7WPD6</accession>
<evidence type="ECO:0000313" key="1">
    <source>
        <dbReference type="Proteomes" id="UP000095283"/>
    </source>
</evidence>
<evidence type="ECO:0000313" key="2">
    <source>
        <dbReference type="WBParaSite" id="Hba_07019"/>
    </source>
</evidence>
<name>A0A1I7WPD6_HETBA</name>
<dbReference type="Proteomes" id="UP000095283">
    <property type="component" value="Unplaced"/>
</dbReference>
<organism evidence="1 2">
    <name type="scientific">Heterorhabditis bacteriophora</name>
    <name type="common">Entomopathogenic nematode worm</name>
    <dbReference type="NCBI Taxonomy" id="37862"/>
    <lineage>
        <taxon>Eukaryota</taxon>
        <taxon>Metazoa</taxon>
        <taxon>Ecdysozoa</taxon>
        <taxon>Nematoda</taxon>
        <taxon>Chromadorea</taxon>
        <taxon>Rhabditida</taxon>
        <taxon>Rhabditina</taxon>
        <taxon>Rhabditomorpha</taxon>
        <taxon>Strongyloidea</taxon>
        <taxon>Heterorhabditidae</taxon>
        <taxon>Heterorhabditis</taxon>
    </lineage>
</organism>